<dbReference type="InterPro" id="IPR050388">
    <property type="entry name" value="ABC_Ni/Peptide_Import"/>
</dbReference>
<evidence type="ECO:0000256" key="5">
    <source>
        <dbReference type="ARBA" id="ARBA00022741"/>
    </source>
</evidence>
<evidence type="ECO:0000256" key="6">
    <source>
        <dbReference type="ARBA" id="ARBA00022840"/>
    </source>
</evidence>
<dbReference type="FunFam" id="3.40.50.300:FF:000016">
    <property type="entry name" value="Oligopeptide ABC transporter ATP-binding component"/>
    <property type="match status" value="1"/>
</dbReference>
<comment type="similarity">
    <text evidence="2">Belongs to the ABC transporter superfamily.</text>
</comment>
<dbReference type="Pfam" id="PF08352">
    <property type="entry name" value="oligo_HPY"/>
    <property type="match status" value="1"/>
</dbReference>
<dbReference type="GO" id="GO:0055085">
    <property type="term" value="P:transmembrane transport"/>
    <property type="evidence" value="ECO:0007669"/>
    <property type="project" value="UniProtKB-ARBA"/>
</dbReference>
<dbReference type="Gene3D" id="3.40.50.300">
    <property type="entry name" value="P-loop containing nucleotide triphosphate hydrolases"/>
    <property type="match status" value="2"/>
</dbReference>
<dbReference type="PROSITE" id="PS50893">
    <property type="entry name" value="ABC_TRANSPORTER_2"/>
    <property type="match status" value="2"/>
</dbReference>
<gene>
    <name evidence="11" type="ORF">GY169_15160</name>
</gene>
<evidence type="ECO:0000256" key="9">
    <source>
        <dbReference type="ARBA" id="ARBA00047356"/>
    </source>
</evidence>
<evidence type="ECO:0000256" key="2">
    <source>
        <dbReference type="ARBA" id="ARBA00005417"/>
    </source>
</evidence>
<name>A0A6G9RQ26_9ENTR</name>
<dbReference type="SUPFAM" id="SSF52540">
    <property type="entry name" value="P-loop containing nucleoside triphosphate hydrolases"/>
    <property type="match status" value="2"/>
</dbReference>
<feature type="domain" description="ABC transporter" evidence="10">
    <location>
        <begin position="6"/>
        <end position="253"/>
    </location>
</feature>
<dbReference type="EC" id="7.4.2.9" evidence="8"/>
<dbReference type="CDD" id="cd03257">
    <property type="entry name" value="ABC_NikE_OppD_transporters"/>
    <property type="match status" value="2"/>
</dbReference>
<dbReference type="NCBIfam" id="NF007739">
    <property type="entry name" value="PRK10419.1"/>
    <property type="match status" value="2"/>
</dbReference>
<comment type="catalytic activity">
    <reaction evidence="9">
        <text>a dipeptide(out) + ATP + H2O = a dipeptide(in) + ADP + phosphate + H(+)</text>
        <dbReference type="Rhea" id="RHEA:23120"/>
        <dbReference type="ChEBI" id="CHEBI:15377"/>
        <dbReference type="ChEBI" id="CHEBI:15378"/>
        <dbReference type="ChEBI" id="CHEBI:30616"/>
        <dbReference type="ChEBI" id="CHEBI:43474"/>
        <dbReference type="ChEBI" id="CHEBI:90799"/>
        <dbReference type="ChEBI" id="CHEBI:456216"/>
        <dbReference type="EC" id="7.4.2.9"/>
    </reaction>
</comment>
<dbReference type="InterPro" id="IPR013563">
    <property type="entry name" value="Oligopep_ABC_C"/>
</dbReference>
<keyword evidence="7" id="KW-0472">Membrane</keyword>
<dbReference type="GO" id="GO:0015833">
    <property type="term" value="P:peptide transport"/>
    <property type="evidence" value="ECO:0007669"/>
    <property type="project" value="InterPro"/>
</dbReference>
<dbReference type="KEGG" id="kgn:GY169_15160"/>
<evidence type="ECO:0000313" key="12">
    <source>
        <dbReference type="Proteomes" id="UP000503580"/>
    </source>
</evidence>
<dbReference type="InterPro" id="IPR003593">
    <property type="entry name" value="AAA+_ATPase"/>
</dbReference>
<keyword evidence="4" id="KW-1003">Cell membrane</keyword>
<reference evidence="11 12" key="1">
    <citation type="submission" date="2020-02" db="EMBL/GenBank/DDBJ databases">
        <title>Whole genome PO2S7.</title>
        <authorList>
            <person name="Singha K.M."/>
        </authorList>
    </citation>
    <scope>NUCLEOTIDE SEQUENCE [LARGE SCALE GENOMIC DNA]</scope>
    <source>
        <strain evidence="11 12">PO2S7</strain>
    </source>
</reference>
<dbReference type="PANTHER" id="PTHR43297:SF2">
    <property type="entry name" value="DIPEPTIDE TRANSPORT ATP-BINDING PROTEIN DPPD"/>
    <property type="match status" value="1"/>
</dbReference>
<evidence type="ECO:0000259" key="10">
    <source>
        <dbReference type="PROSITE" id="PS50893"/>
    </source>
</evidence>
<dbReference type="InterPro" id="IPR003439">
    <property type="entry name" value="ABC_transporter-like_ATP-bd"/>
</dbReference>
<protein>
    <recommendedName>
        <fullName evidence="8">ABC-type dipeptide transporter</fullName>
        <ecNumber evidence="8">7.4.2.9</ecNumber>
    </recommendedName>
</protein>
<accession>A0A6G9RQ26</accession>
<evidence type="ECO:0000256" key="7">
    <source>
        <dbReference type="ARBA" id="ARBA00023136"/>
    </source>
</evidence>
<evidence type="ECO:0000256" key="8">
    <source>
        <dbReference type="ARBA" id="ARBA00038852"/>
    </source>
</evidence>
<sequence>MSLLQIAHLNVLFHRQNVQAVNDVSLTIAPGEVLALAGESGSGKSVTAAAILGLLPADQVTLGGSITFDGQPLLHQSTAQLNRLRGHDIAMVFQNSLSTLDPSWRVGKQLQHNLRRLHPALGRRALREEAIAWLVRMKIRQPEQVMALYPHQLSGGMRQRILIALAAMCRPRLLIADEPTTALDATVQREVLQLLKELCQQQQMALLIITHDFGVVAALSDRVAVMQYGRIVEQAATAELIAAPQHPYTQSLLAAVPWPNISPVAARLVDGAPLLQTRALGKDFWRREPHGWWPKKVPVTAVNNVNLRVQRGEIVGIIGESGSGKSTLARLLAQLIPADRGEMQFAGEPVRTADPQSVAALRRQLQCVFQDSLASFNPRLTLEEQLVRPQFRLGTATQRSQAVARAQSLFSEVGLDVGLLQRYPHQLSGGQRQRANIARALVVNPRFLLLDEPTSALDLTVQAQVMTLLTRMHQQHALTCLFISHNLALVAQFCQRIVVMAHGEVVDDFPRHALYATERHPLTRQLLAANYLLPPGETETALKRFA</sequence>
<proteinExistence type="inferred from homology"/>
<dbReference type="Proteomes" id="UP000503580">
    <property type="component" value="Chromosome"/>
</dbReference>
<comment type="subcellular location">
    <subcellularLocation>
        <location evidence="1">Cell inner membrane</location>
        <topology evidence="1">Peripheral membrane protein</topology>
    </subcellularLocation>
</comment>
<dbReference type="EMBL" id="CP050321">
    <property type="protein sequence ID" value="QIR28059.1"/>
    <property type="molecule type" value="Genomic_DNA"/>
</dbReference>
<dbReference type="GO" id="GO:0005524">
    <property type="term" value="F:ATP binding"/>
    <property type="evidence" value="ECO:0007669"/>
    <property type="project" value="UniProtKB-KW"/>
</dbReference>
<dbReference type="NCBIfam" id="NF008453">
    <property type="entry name" value="PRK11308.1"/>
    <property type="match status" value="2"/>
</dbReference>
<keyword evidence="3" id="KW-0813">Transport</keyword>
<dbReference type="PROSITE" id="PS00211">
    <property type="entry name" value="ABC_TRANSPORTER_1"/>
    <property type="match status" value="2"/>
</dbReference>
<evidence type="ECO:0000256" key="1">
    <source>
        <dbReference type="ARBA" id="ARBA00004417"/>
    </source>
</evidence>
<evidence type="ECO:0000256" key="3">
    <source>
        <dbReference type="ARBA" id="ARBA00022448"/>
    </source>
</evidence>
<organism evidence="11 12">
    <name type="scientific">Kluyvera genomosp. 3</name>
    <dbReference type="NCBI Taxonomy" id="2774055"/>
    <lineage>
        <taxon>Bacteria</taxon>
        <taxon>Pseudomonadati</taxon>
        <taxon>Pseudomonadota</taxon>
        <taxon>Gammaproteobacteria</taxon>
        <taxon>Enterobacterales</taxon>
        <taxon>Enterobacteriaceae</taxon>
        <taxon>Kluyvera</taxon>
    </lineage>
</organism>
<dbReference type="SMART" id="SM00382">
    <property type="entry name" value="AAA"/>
    <property type="match status" value="2"/>
</dbReference>
<dbReference type="RefSeq" id="WP_167576234.1">
    <property type="nucleotide sequence ID" value="NZ_CP050321.1"/>
</dbReference>
<feature type="domain" description="ABC transporter" evidence="10">
    <location>
        <begin position="275"/>
        <end position="527"/>
    </location>
</feature>
<keyword evidence="6 11" id="KW-0067">ATP-binding</keyword>
<dbReference type="PANTHER" id="PTHR43297">
    <property type="entry name" value="OLIGOPEPTIDE TRANSPORT ATP-BINDING PROTEIN APPD"/>
    <property type="match status" value="1"/>
</dbReference>
<evidence type="ECO:0000313" key="11">
    <source>
        <dbReference type="EMBL" id="QIR28059.1"/>
    </source>
</evidence>
<evidence type="ECO:0000256" key="4">
    <source>
        <dbReference type="ARBA" id="ARBA00022475"/>
    </source>
</evidence>
<dbReference type="InterPro" id="IPR017871">
    <property type="entry name" value="ABC_transporter-like_CS"/>
</dbReference>
<dbReference type="AlphaFoldDB" id="A0A6G9RQ26"/>
<dbReference type="GO" id="GO:0005886">
    <property type="term" value="C:plasma membrane"/>
    <property type="evidence" value="ECO:0007669"/>
    <property type="project" value="UniProtKB-SubCell"/>
</dbReference>
<keyword evidence="5" id="KW-0547">Nucleotide-binding</keyword>
<dbReference type="Pfam" id="PF00005">
    <property type="entry name" value="ABC_tran"/>
    <property type="match status" value="2"/>
</dbReference>
<dbReference type="InterPro" id="IPR027417">
    <property type="entry name" value="P-loop_NTPase"/>
</dbReference>
<keyword evidence="12" id="KW-1185">Reference proteome</keyword>
<dbReference type="GO" id="GO:0016887">
    <property type="term" value="F:ATP hydrolysis activity"/>
    <property type="evidence" value="ECO:0007669"/>
    <property type="project" value="InterPro"/>
</dbReference>